<organism evidence="1 2">
    <name type="scientific">Carpinus fangiana</name>
    <dbReference type="NCBI Taxonomy" id="176857"/>
    <lineage>
        <taxon>Eukaryota</taxon>
        <taxon>Viridiplantae</taxon>
        <taxon>Streptophyta</taxon>
        <taxon>Embryophyta</taxon>
        <taxon>Tracheophyta</taxon>
        <taxon>Spermatophyta</taxon>
        <taxon>Magnoliopsida</taxon>
        <taxon>eudicotyledons</taxon>
        <taxon>Gunneridae</taxon>
        <taxon>Pentapetalae</taxon>
        <taxon>rosids</taxon>
        <taxon>fabids</taxon>
        <taxon>Fagales</taxon>
        <taxon>Betulaceae</taxon>
        <taxon>Carpinus</taxon>
    </lineage>
</organism>
<dbReference type="PANTHER" id="PTHR31960:SF22">
    <property type="entry name" value="F-BOX PROTEIN PP2-A12"/>
    <property type="match status" value="1"/>
</dbReference>
<reference evidence="1 2" key="1">
    <citation type="submission" date="2019-06" db="EMBL/GenBank/DDBJ databases">
        <title>A chromosomal-level reference genome of Carpinus fangiana (Coryloideae, Betulaceae).</title>
        <authorList>
            <person name="Yang X."/>
            <person name="Wang Z."/>
            <person name="Zhang L."/>
            <person name="Hao G."/>
            <person name="Liu J."/>
            <person name="Yang Y."/>
        </authorList>
    </citation>
    <scope>NUCLEOTIDE SEQUENCE [LARGE SCALE GENOMIC DNA]</scope>
    <source>
        <strain evidence="1">Cfa_2016G</strain>
        <tissue evidence="1">Leaf</tissue>
    </source>
</reference>
<sequence>MGASFSVLFLGPIGSLGSNGSSALQPKPSLWDLPKSCVALLFVNLDLLEICKLARLNRAYHGASLADFVWESKLPSNYEALVRVITSAQPCFSLSLTPAHKISGHARWISLGFGHLSLSPPPAVSGPFLLQRLGFRLIFLC</sequence>
<dbReference type="PANTHER" id="PTHR31960">
    <property type="entry name" value="F-BOX PROTEIN PP2-A15"/>
    <property type="match status" value="1"/>
</dbReference>
<name>A0A5N6R625_9ROSI</name>
<keyword evidence="2" id="KW-1185">Reference proteome</keyword>
<dbReference type="InterPro" id="IPR036047">
    <property type="entry name" value="F-box-like_dom_sf"/>
</dbReference>
<dbReference type="OrthoDB" id="929656at2759"/>
<dbReference type="SUPFAM" id="SSF81383">
    <property type="entry name" value="F-box domain"/>
    <property type="match status" value="1"/>
</dbReference>
<dbReference type="EMBL" id="CM017325">
    <property type="protein sequence ID" value="KAE8056459.1"/>
    <property type="molecule type" value="Genomic_DNA"/>
</dbReference>
<evidence type="ECO:0008006" key="3">
    <source>
        <dbReference type="Google" id="ProtNLM"/>
    </source>
</evidence>
<gene>
    <name evidence="1" type="ORF">FH972_013232</name>
</gene>
<evidence type="ECO:0000313" key="1">
    <source>
        <dbReference type="EMBL" id="KAE8056459.1"/>
    </source>
</evidence>
<protein>
    <recommendedName>
        <fullName evidence="3">F-box domain-containing protein</fullName>
    </recommendedName>
</protein>
<evidence type="ECO:0000313" key="2">
    <source>
        <dbReference type="Proteomes" id="UP000327013"/>
    </source>
</evidence>
<dbReference type="Proteomes" id="UP000327013">
    <property type="component" value="Chromosome 5"/>
</dbReference>
<proteinExistence type="predicted"/>
<accession>A0A5N6R625</accession>
<dbReference type="AlphaFoldDB" id="A0A5N6R625"/>